<evidence type="ECO:0000256" key="2">
    <source>
        <dbReference type="ARBA" id="ARBA00009694"/>
    </source>
</evidence>
<evidence type="ECO:0000256" key="1">
    <source>
        <dbReference type="ARBA" id="ARBA00004141"/>
    </source>
</evidence>
<sequence>MVIALAALNLALAVLLGAFGAHGLKAKVTPEQLAWWHTGIDYHVYHALGMLLIGVLMAAQPQLNLAKGSVWTLQFGIIVFSGSLYAMTLGAPRWFGAITPIGGTAFIVAWLWLAYSAWQRGI</sequence>
<feature type="transmembrane region" description="Helical" evidence="6">
    <location>
        <begin position="71"/>
        <end position="88"/>
    </location>
</feature>
<dbReference type="RefSeq" id="WP_107865725.1">
    <property type="nucleotide sequence ID" value="NZ_QAON01000007.1"/>
</dbReference>
<dbReference type="EMBL" id="QAON01000007">
    <property type="protein sequence ID" value="PTQ89402.1"/>
    <property type="molecule type" value="Genomic_DNA"/>
</dbReference>
<comment type="subcellular location">
    <subcellularLocation>
        <location evidence="1">Membrane</location>
        <topology evidence="1">Multi-pass membrane protein</topology>
    </subcellularLocation>
</comment>
<evidence type="ECO:0000313" key="7">
    <source>
        <dbReference type="EMBL" id="PTQ89402.1"/>
    </source>
</evidence>
<dbReference type="AlphaFoldDB" id="A0A2T5IZH7"/>
<dbReference type="OrthoDB" id="9802121at2"/>
<reference evidence="7 8" key="1">
    <citation type="submission" date="2018-04" db="EMBL/GenBank/DDBJ databases">
        <title>Genomic Encyclopedia of Archaeal and Bacterial Type Strains, Phase II (KMG-II): from individual species to whole genera.</title>
        <authorList>
            <person name="Goeker M."/>
        </authorList>
    </citation>
    <scope>NUCLEOTIDE SEQUENCE [LARGE SCALE GENOMIC DNA]</scope>
    <source>
        <strain evidence="7 8">DSM 5822</strain>
    </source>
</reference>
<dbReference type="PANTHER" id="PTHR43461">
    <property type="entry name" value="TRANSMEMBRANE PROTEIN 256"/>
    <property type="match status" value="1"/>
</dbReference>
<feature type="transmembrane region" description="Helical" evidence="6">
    <location>
        <begin position="94"/>
        <end position="115"/>
    </location>
</feature>
<evidence type="ECO:0000256" key="3">
    <source>
        <dbReference type="ARBA" id="ARBA00022692"/>
    </source>
</evidence>
<feature type="transmembrane region" description="Helical" evidence="6">
    <location>
        <begin position="42"/>
        <end position="59"/>
    </location>
</feature>
<evidence type="ECO:0000313" key="8">
    <source>
        <dbReference type="Proteomes" id="UP000244223"/>
    </source>
</evidence>
<dbReference type="GO" id="GO:0005886">
    <property type="term" value="C:plasma membrane"/>
    <property type="evidence" value="ECO:0007669"/>
    <property type="project" value="TreeGrafter"/>
</dbReference>
<evidence type="ECO:0000256" key="5">
    <source>
        <dbReference type="ARBA" id="ARBA00023136"/>
    </source>
</evidence>
<evidence type="ECO:0000256" key="6">
    <source>
        <dbReference type="SAM" id="Phobius"/>
    </source>
</evidence>
<comment type="similarity">
    <text evidence="2">Belongs to the UPF0382 family.</text>
</comment>
<organism evidence="7 8">
    <name type="scientific">Agitococcus lubricus</name>
    <dbReference type="NCBI Taxonomy" id="1077255"/>
    <lineage>
        <taxon>Bacteria</taxon>
        <taxon>Pseudomonadati</taxon>
        <taxon>Pseudomonadota</taxon>
        <taxon>Gammaproteobacteria</taxon>
        <taxon>Moraxellales</taxon>
        <taxon>Moraxellaceae</taxon>
        <taxon>Agitococcus</taxon>
    </lineage>
</organism>
<dbReference type="InterPro" id="IPR006696">
    <property type="entry name" value="DUF423"/>
</dbReference>
<dbReference type="Proteomes" id="UP000244223">
    <property type="component" value="Unassembled WGS sequence"/>
</dbReference>
<evidence type="ECO:0000256" key="4">
    <source>
        <dbReference type="ARBA" id="ARBA00022989"/>
    </source>
</evidence>
<accession>A0A2T5IZH7</accession>
<keyword evidence="4 6" id="KW-1133">Transmembrane helix</keyword>
<keyword evidence="3 6" id="KW-0812">Transmembrane</keyword>
<proteinExistence type="inferred from homology"/>
<keyword evidence="5 6" id="KW-0472">Membrane</keyword>
<dbReference type="Pfam" id="PF04241">
    <property type="entry name" value="DUF423"/>
    <property type="match status" value="1"/>
</dbReference>
<gene>
    <name evidence="7" type="ORF">C8N29_107135</name>
</gene>
<protein>
    <submittedName>
        <fullName evidence="7">Uncharacterized membrane protein YgdD (TMEM256/DUF423 family)</fullName>
    </submittedName>
</protein>
<dbReference type="PANTHER" id="PTHR43461:SF1">
    <property type="entry name" value="TRANSMEMBRANE PROTEIN 256"/>
    <property type="match status" value="1"/>
</dbReference>
<comment type="caution">
    <text evidence="7">The sequence shown here is derived from an EMBL/GenBank/DDBJ whole genome shotgun (WGS) entry which is preliminary data.</text>
</comment>
<name>A0A2T5IZH7_9GAMM</name>
<keyword evidence="8" id="KW-1185">Reference proteome</keyword>